<name>A0A368RPD2_SETIT</name>
<feature type="compositionally biased region" description="Polar residues" evidence="1">
    <location>
        <begin position="198"/>
        <end position="208"/>
    </location>
</feature>
<dbReference type="PANTHER" id="PTHR21530">
    <property type="entry name" value="PHEROMONE SHUTDOWN PROTEIN"/>
    <property type="match status" value="1"/>
</dbReference>
<dbReference type="EMBL" id="CM003533">
    <property type="protein sequence ID" value="RCV32076.1"/>
    <property type="molecule type" value="Genomic_DNA"/>
</dbReference>
<dbReference type="OrthoDB" id="48306at2759"/>
<dbReference type="STRING" id="4555.A0A368RPD2"/>
<proteinExistence type="predicted"/>
<organism evidence="2">
    <name type="scientific">Setaria italica</name>
    <name type="common">Foxtail millet</name>
    <name type="synonym">Panicum italicum</name>
    <dbReference type="NCBI Taxonomy" id="4555"/>
    <lineage>
        <taxon>Eukaryota</taxon>
        <taxon>Viridiplantae</taxon>
        <taxon>Streptophyta</taxon>
        <taxon>Embryophyta</taxon>
        <taxon>Tracheophyta</taxon>
        <taxon>Spermatophyta</taxon>
        <taxon>Magnoliopsida</taxon>
        <taxon>Liliopsida</taxon>
        <taxon>Poales</taxon>
        <taxon>Poaceae</taxon>
        <taxon>PACMAD clade</taxon>
        <taxon>Panicoideae</taxon>
        <taxon>Panicodae</taxon>
        <taxon>Paniceae</taxon>
        <taxon>Cenchrinae</taxon>
        <taxon>Setaria</taxon>
    </lineage>
</organism>
<gene>
    <name evidence="2" type="ORF">SETIT_6G228900v2</name>
</gene>
<reference evidence="2" key="2">
    <citation type="submission" date="2015-07" db="EMBL/GenBank/DDBJ databases">
        <authorList>
            <person name="Noorani M."/>
        </authorList>
    </citation>
    <scope>NUCLEOTIDE SEQUENCE</scope>
    <source>
        <strain evidence="2">Yugu1</strain>
    </source>
</reference>
<feature type="region of interest" description="Disordered" evidence="1">
    <location>
        <begin position="179"/>
        <end position="225"/>
    </location>
</feature>
<dbReference type="AlphaFoldDB" id="A0A368RPD2"/>
<sequence>MAAEPIVSATAASFRRPIPPPCFDYRAALLAYARRRLRALVRVPRRRFGPVPAWRPPDFLGTSHLSPESVADVEVERVLRAVEPDNVVVELCRSRQELESSLQSWDYACVHPNPTCSLGGAMFFGAVNQSINLGGQSALDLRLLLAVFSSKISSGVNRPFGEEVIPHGIVALHDVSEVEADGEVPDETRGTAAESRVQGLQTTSNATVRSPVGDGGEGSRRAPEVEEAHVPVLEQKASPAPSVAPAVAVAARSSPPSLVLIHPKFCRSPRPPRFLRRRRSPAVGTASVRARWAQRKGARTPDIRGGTEVEGAEWATAADAQAVCTAAPRVPGGAGWQGLGTTPQHTALFSNHRWSHTKMLV</sequence>
<evidence type="ECO:0000256" key="1">
    <source>
        <dbReference type="SAM" id="MobiDB-lite"/>
    </source>
</evidence>
<dbReference type="PANTHER" id="PTHR21530:SF0">
    <property type="entry name" value="TRAB FAMILY PROTEIN"/>
    <property type="match status" value="1"/>
</dbReference>
<protein>
    <submittedName>
        <fullName evidence="2">Uncharacterized protein</fullName>
    </submittedName>
</protein>
<evidence type="ECO:0000313" key="2">
    <source>
        <dbReference type="EMBL" id="RCV32076.1"/>
    </source>
</evidence>
<dbReference type="InterPro" id="IPR046345">
    <property type="entry name" value="TraB_PrgY-like"/>
</dbReference>
<reference evidence="2" key="1">
    <citation type="journal article" date="2012" name="Nat. Biotechnol.">
        <title>Reference genome sequence of the model plant Setaria.</title>
        <authorList>
            <person name="Bennetzen J.L."/>
            <person name="Schmutz J."/>
            <person name="Wang H."/>
            <person name="Percifield R."/>
            <person name="Hawkins J."/>
            <person name="Pontaroli A.C."/>
            <person name="Estep M."/>
            <person name="Feng L."/>
            <person name="Vaughn J.N."/>
            <person name="Grimwood J."/>
            <person name="Jenkins J."/>
            <person name="Barry K."/>
            <person name="Lindquist E."/>
            <person name="Hellsten U."/>
            <person name="Deshpande S."/>
            <person name="Wang X."/>
            <person name="Wu X."/>
            <person name="Mitros T."/>
            <person name="Triplett J."/>
            <person name="Yang X."/>
            <person name="Ye C.Y."/>
            <person name="Mauro-Herrera M."/>
            <person name="Wang L."/>
            <person name="Li P."/>
            <person name="Sharma M."/>
            <person name="Sharma R."/>
            <person name="Ronald P.C."/>
            <person name="Panaud O."/>
            <person name="Kellogg E.A."/>
            <person name="Brutnell T.P."/>
            <person name="Doust A.N."/>
            <person name="Tuskan G.A."/>
            <person name="Rokhsar D."/>
            <person name="Devos K.M."/>
        </authorList>
    </citation>
    <scope>NUCLEOTIDE SEQUENCE [LARGE SCALE GENOMIC DNA]</scope>
    <source>
        <strain evidence="2">Yugu1</strain>
    </source>
</reference>
<accession>A0A368RPD2</accession>